<dbReference type="PROSITE" id="PS51257">
    <property type="entry name" value="PROKAR_LIPOPROTEIN"/>
    <property type="match status" value="1"/>
</dbReference>
<dbReference type="AlphaFoldDB" id="A0A848L7L2"/>
<dbReference type="SUPFAM" id="SSF101908">
    <property type="entry name" value="Putative isomerase YbhE"/>
    <property type="match status" value="1"/>
</dbReference>
<evidence type="ECO:0000313" key="2">
    <source>
        <dbReference type="Proteomes" id="UP000518300"/>
    </source>
</evidence>
<dbReference type="EMBL" id="JABBJJ010000029">
    <property type="protein sequence ID" value="NMO14980.1"/>
    <property type="molecule type" value="Genomic_DNA"/>
</dbReference>
<sequence>MDGGMRRLLALSSTLFLTLGCGKDDDSTPKAECQLEAIDLSSCQRSTLADLQKEGVWHLNVLLEDKTGTATSLRLASDASGSKLLGLDVKDQQVSADTFFLASEADSSDGTKMRFVAAGCTAKSPTQLSGIFRRCRNGATDLEGTFEATRVTRRAGEEEASKLELVAELALPRGSATEMAVANGRAYVTAGSEGLFIYDVSTPTQPRKVGELRPASDVFKDVLVHGQTLYVATQNNGIAVFDLTNPDEPARVRSIPEKPVEVNGLAIDGNRLFAAAPSPYAEVLVFDITSPTAPTLQTRYYVSGTTPELGDRPMDVAAMDNRLYVSHWTYGLTVLELKPTATTLSLEYLGRYGTRTSRTAAVGVVGSRTLAFDAGEDWGAHLTVLNVTNPKVSVDQVGEFRLRPEVSIRSVTLVGTKLYVSYYQDGLRVLDVSVPGEPRQVAYYNTWRESDVGRGVTFFDGLNTVRVPGDGYIYATETARGLMIFRETE</sequence>
<dbReference type="Pfam" id="PF08309">
    <property type="entry name" value="LVIVD"/>
    <property type="match status" value="3"/>
</dbReference>
<gene>
    <name evidence="1" type="ORF">HG543_08945</name>
</gene>
<dbReference type="Gene3D" id="2.130.10.10">
    <property type="entry name" value="YVTN repeat-like/Quinoprotein amine dehydrogenase"/>
    <property type="match status" value="1"/>
</dbReference>
<accession>A0A848L7L2</accession>
<evidence type="ECO:0008006" key="3">
    <source>
        <dbReference type="Google" id="ProtNLM"/>
    </source>
</evidence>
<name>A0A848L7L2_9BACT</name>
<proteinExistence type="predicted"/>
<reference evidence="1 2" key="1">
    <citation type="submission" date="2020-04" db="EMBL/GenBank/DDBJ databases">
        <title>Draft genome of Pyxidicoccus fallax type strain.</title>
        <authorList>
            <person name="Whitworth D.E."/>
        </authorList>
    </citation>
    <scope>NUCLEOTIDE SEQUENCE [LARGE SCALE GENOMIC DNA]</scope>
    <source>
        <strain evidence="1 2">DSM 14698</strain>
    </source>
</reference>
<keyword evidence="2" id="KW-1185">Reference proteome</keyword>
<organism evidence="1 2">
    <name type="scientific">Pyxidicoccus fallax</name>
    <dbReference type="NCBI Taxonomy" id="394095"/>
    <lineage>
        <taxon>Bacteria</taxon>
        <taxon>Pseudomonadati</taxon>
        <taxon>Myxococcota</taxon>
        <taxon>Myxococcia</taxon>
        <taxon>Myxococcales</taxon>
        <taxon>Cystobacterineae</taxon>
        <taxon>Myxococcaceae</taxon>
        <taxon>Pyxidicoccus</taxon>
    </lineage>
</organism>
<comment type="caution">
    <text evidence="1">The sequence shown here is derived from an EMBL/GenBank/DDBJ whole genome shotgun (WGS) entry which is preliminary data.</text>
</comment>
<dbReference type="Proteomes" id="UP000518300">
    <property type="component" value="Unassembled WGS sequence"/>
</dbReference>
<dbReference type="InterPro" id="IPR015943">
    <property type="entry name" value="WD40/YVTN_repeat-like_dom_sf"/>
</dbReference>
<dbReference type="InterPro" id="IPR013211">
    <property type="entry name" value="LVIVD"/>
</dbReference>
<evidence type="ECO:0000313" key="1">
    <source>
        <dbReference type="EMBL" id="NMO14980.1"/>
    </source>
</evidence>
<protein>
    <recommendedName>
        <fullName evidence="3">Lipoprotein</fullName>
    </recommendedName>
</protein>